<dbReference type="InterPro" id="IPR018961">
    <property type="entry name" value="DnaJ_homolog_subfam-C_membr-28"/>
</dbReference>
<gene>
    <name evidence="3" type="ORF">D6D28_00463</name>
</gene>
<name>A0A4S8T199_AURPU</name>
<evidence type="ECO:0000313" key="3">
    <source>
        <dbReference type="EMBL" id="THV77301.1"/>
    </source>
</evidence>
<feature type="region of interest" description="Disordered" evidence="1">
    <location>
        <begin position="29"/>
        <end position="75"/>
    </location>
</feature>
<feature type="domain" description="DnaJ homologue subfamily C member 28 conserved" evidence="2">
    <location>
        <begin position="234"/>
        <end position="302"/>
    </location>
</feature>
<dbReference type="EMBL" id="QZAF01000007">
    <property type="protein sequence ID" value="THV77301.1"/>
    <property type="molecule type" value="Genomic_DNA"/>
</dbReference>
<dbReference type="Pfam" id="PF09350">
    <property type="entry name" value="DJC28_CD"/>
    <property type="match status" value="1"/>
</dbReference>
<feature type="compositionally biased region" description="Basic and acidic residues" evidence="1">
    <location>
        <begin position="43"/>
        <end position="52"/>
    </location>
</feature>
<feature type="region of interest" description="Disordered" evidence="1">
    <location>
        <begin position="109"/>
        <end position="136"/>
    </location>
</feature>
<dbReference type="Proteomes" id="UP000304951">
    <property type="component" value="Unassembled WGS sequence"/>
</dbReference>
<evidence type="ECO:0000256" key="1">
    <source>
        <dbReference type="SAM" id="MobiDB-lite"/>
    </source>
</evidence>
<dbReference type="PANTHER" id="PTHR39394:SF1">
    <property type="entry name" value="DNAJ HOMOLOGUE SUBFAMILY C MEMBER 28 CONSERVED DOMAIN-CONTAINING PROTEIN"/>
    <property type="match status" value="1"/>
</dbReference>
<feature type="region of interest" description="Disordered" evidence="1">
    <location>
        <begin position="149"/>
        <end position="192"/>
    </location>
</feature>
<dbReference type="PANTHER" id="PTHR39394">
    <property type="entry name" value="YALI0E31793P"/>
    <property type="match status" value="1"/>
</dbReference>
<organism evidence="3 4">
    <name type="scientific">Aureobasidium pullulans</name>
    <name type="common">Black yeast</name>
    <name type="synonym">Pullularia pullulans</name>
    <dbReference type="NCBI Taxonomy" id="5580"/>
    <lineage>
        <taxon>Eukaryota</taxon>
        <taxon>Fungi</taxon>
        <taxon>Dikarya</taxon>
        <taxon>Ascomycota</taxon>
        <taxon>Pezizomycotina</taxon>
        <taxon>Dothideomycetes</taxon>
        <taxon>Dothideomycetidae</taxon>
        <taxon>Dothideales</taxon>
        <taxon>Saccotheciaceae</taxon>
        <taxon>Aureobasidium</taxon>
    </lineage>
</organism>
<protein>
    <recommendedName>
        <fullName evidence="2">DnaJ homologue subfamily C member 28 conserved domain-containing protein</fullName>
    </recommendedName>
</protein>
<evidence type="ECO:0000259" key="2">
    <source>
        <dbReference type="Pfam" id="PF09350"/>
    </source>
</evidence>
<proteinExistence type="predicted"/>
<comment type="caution">
    <text evidence="3">The sequence shown here is derived from an EMBL/GenBank/DDBJ whole genome shotgun (WGS) entry which is preliminary data.</text>
</comment>
<evidence type="ECO:0000313" key="4">
    <source>
        <dbReference type="Proteomes" id="UP000304951"/>
    </source>
</evidence>
<sequence length="544" mass="60538">MPPLPSSTLPICSRCMRPRFAERVAQNVRQVRQFSTPPQDAQTGHEEKEKEQGAMSRRLAALSEEGLEAGGRSARKAVEEAGFDEGLKQELLERIATASFRNENAGAFAQAEMPDSASRHSRDIAGATPWSGTESVHDASLRMLNDAYKPLKPVRGPPSRGPSRGPPSKIDTGRPRNAPSSGVRLANARDKTSVYAHMKELPDDEREKFRKELKERFTPGARSAPVTLKGLESLANERIEDAIARGKFKNLPRGKAIERDYNASSPFINTTEYVLNRMIQRQDIVPPWIEKQQDIISTSNRFKARLRADWRRHVARSIASRGGSLESQVALAEEYARAEAINNPQAKKKAEIMNTVDNAGHLTQVTLEGEINPSSTTVNGESQQITITETPVDETANPTLEGGEVHMSIDAPSEAVAEASITPPPRVAPFRDADWLRTEKAYHQAAIENLNQLTRSYNLMCPALAQRPYFFLERELNACYAEIAPQVADAIRERAVAPKPRFEATSNKPVRILGNLAGPASKVYDEQRPQFGFRDLWREWFSKK</sequence>
<feature type="compositionally biased region" description="Polar residues" evidence="1">
    <location>
        <begin position="29"/>
        <end position="42"/>
    </location>
</feature>
<dbReference type="AlphaFoldDB" id="A0A4S8T199"/>
<accession>A0A4S8T199</accession>
<reference evidence="3 4" key="1">
    <citation type="submission" date="2018-10" db="EMBL/GenBank/DDBJ databases">
        <title>Fifty Aureobasidium pullulans genomes reveal a recombining polyextremotolerant generalist.</title>
        <authorList>
            <person name="Gostincar C."/>
            <person name="Turk M."/>
            <person name="Zajc J."/>
            <person name="Gunde-Cimerman N."/>
        </authorList>
    </citation>
    <scope>NUCLEOTIDE SEQUENCE [LARGE SCALE GENOMIC DNA]</scope>
    <source>
        <strain evidence="3 4">EXF-11900</strain>
    </source>
</reference>